<dbReference type="GO" id="GO:0006491">
    <property type="term" value="P:N-glycan processing"/>
    <property type="evidence" value="ECO:0007669"/>
    <property type="project" value="TreeGrafter"/>
</dbReference>
<dbReference type="OrthoDB" id="3237269at2759"/>
<feature type="domain" description="Glycoside hydrolase family 31 TIM barrel" evidence="7">
    <location>
        <begin position="129"/>
        <end position="321"/>
    </location>
</feature>
<sequence length="347" mass="40066">MEVSIKESVFPVLAVIQISPIQMYYITMYLCFLLDYGNGGLVYQNNLSEALDMTFHGALQAHVPILYTHGKTRSGGILWMDLAHLWVDITYGNDKVETYFMSETPYIITMLCNGPSIELVTSKLLISLPNLPQYFALRYHQSRNSYVNKNEVLSAVDNLKKNNLPLESVWLDANYIDKRRYFSWDPTRFPNPVRLQNQLAAENRSLVVTIGQHFKGEKGYFVHDELSSKRYYIRNPDGSDYVGKCLPGDSSYIDFSNYNAQTYYTTLFSLESFKAKNLHVCLDLNEPTVLENEQYKNILPPESATFEVLIKREERPFIVVRCHSFLESNFGPQIIEDNYASCEHFQI</sequence>
<feature type="non-terminal residue" evidence="8">
    <location>
        <position position="1"/>
    </location>
</feature>
<evidence type="ECO:0000256" key="4">
    <source>
        <dbReference type="ARBA" id="ARBA00023180"/>
    </source>
</evidence>
<organism evidence="8 9">
    <name type="scientific">Ignelater luminosus</name>
    <name type="common">Cucubano</name>
    <name type="synonym">Pyrophorus luminosus</name>
    <dbReference type="NCBI Taxonomy" id="2038154"/>
    <lineage>
        <taxon>Eukaryota</taxon>
        <taxon>Metazoa</taxon>
        <taxon>Ecdysozoa</taxon>
        <taxon>Arthropoda</taxon>
        <taxon>Hexapoda</taxon>
        <taxon>Insecta</taxon>
        <taxon>Pterygota</taxon>
        <taxon>Neoptera</taxon>
        <taxon>Endopterygota</taxon>
        <taxon>Coleoptera</taxon>
        <taxon>Polyphaga</taxon>
        <taxon>Elateriformia</taxon>
        <taxon>Elateroidea</taxon>
        <taxon>Elateridae</taxon>
        <taxon>Agrypninae</taxon>
        <taxon>Pyrophorini</taxon>
        <taxon>Ignelater</taxon>
    </lineage>
</organism>
<comment type="similarity">
    <text evidence="1 6">Belongs to the glycosyl hydrolase 31 family.</text>
</comment>
<gene>
    <name evidence="8" type="ORF">ILUMI_14173</name>
</gene>
<name>A0A8K0CZ78_IGNLU</name>
<proteinExistence type="inferred from homology"/>
<dbReference type="SUPFAM" id="SSF51445">
    <property type="entry name" value="(Trans)glycosidases"/>
    <property type="match status" value="1"/>
</dbReference>
<accession>A0A8K0CZ78</accession>
<evidence type="ECO:0000256" key="1">
    <source>
        <dbReference type="ARBA" id="ARBA00007806"/>
    </source>
</evidence>
<evidence type="ECO:0000256" key="6">
    <source>
        <dbReference type="RuleBase" id="RU361185"/>
    </source>
</evidence>
<keyword evidence="2" id="KW-0732">Signal</keyword>
<dbReference type="InterPro" id="IPR000322">
    <property type="entry name" value="Glyco_hydro_31_TIM"/>
</dbReference>
<protein>
    <recommendedName>
        <fullName evidence="7">Glycoside hydrolase family 31 TIM barrel domain-containing protein</fullName>
    </recommendedName>
</protein>
<reference evidence="8" key="1">
    <citation type="submission" date="2019-08" db="EMBL/GenBank/DDBJ databases">
        <title>The genome of the North American firefly Photinus pyralis.</title>
        <authorList>
            <consortium name="Photinus pyralis genome working group"/>
            <person name="Fallon T.R."/>
            <person name="Sander Lower S.E."/>
            <person name="Weng J.-K."/>
        </authorList>
    </citation>
    <scope>NUCLEOTIDE SEQUENCE</scope>
    <source>
        <strain evidence="8">TRF0915ILg1</strain>
        <tissue evidence="8">Whole body</tissue>
    </source>
</reference>
<dbReference type="PANTHER" id="PTHR22762">
    <property type="entry name" value="ALPHA-GLUCOSIDASE"/>
    <property type="match status" value="1"/>
</dbReference>
<dbReference type="PANTHER" id="PTHR22762:SF54">
    <property type="entry name" value="BCDNA.GH04962"/>
    <property type="match status" value="1"/>
</dbReference>
<dbReference type="AlphaFoldDB" id="A0A8K0CZ78"/>
<keyword evidence="9" id="KW-1185">Reference proteome</keyword>
<dbReference type="Pfam" id="PF01055">
    <property type="entry name" value="Glyco_hydro_31_2nd"/>
    <property type="match status" value="1"/>
</dbReference>
<evidence type="ECO:0000313" key="8">
    <source>
        <dbReference type="EMBL" id="KAF2892000.1"/>
    </source>
</evidence>
<dbReference type="Proteomes" id="UP000801492">
    <property type="component" value="Unassembled WGS sequence"/>
</dbReference>
<dbReference type="EMBL" id="VTPC01016574">
    <property type="protein sequence ID" value="KAF2892000.1"/>
    <property type="molecule type" value="Genomic_DNA"/>
</dbReference>
<keyword evidence="3 6" id="KW-0378">Hydrolase</keyword>
<dbReference type="GO" id="GO:0090599">
    <property type="term" value="F:alpha-glucosidase activity"/>
    <property type="evidence" value="ECO:0007669"/>
    <property type="project" value="TreeGrafter"/>
</dbReference>
<keyword evidence="4" id="KW-0325">Glycoprotein</keyword>
<evidence type="ECO:0000313" key="9">
    <source>
        <dbReference type="Proteomes" id="UP000801492"/>
    </source>
</evidence>
<dbReference type="InterPro" id="IPR017853">
    <property type="entry name" value="GH"/>
</dbReference>
<comment type="caution">
    <text evidence="8">The sequence shown here is derived from an EMBL/GenBank/DDBJ whole genome shotgun (WGS) entry which is preliminary data.</text>
</comment>
<evidence type="ECO:0000256" key="2">
    <source>
        <dbReference type="ARBA" id="ARBA00022729"/>
    </source>
</evidence>
<dbReference type="Gene3D" id="3.20.20.80">
    <property type="entry name" value="Glycosidases"/>
    <property type="match status" value="1"/>
</dbReference>
<evidence type="ECO:0000256" key="3">
    <source>
        <dbReference type="ARBA" id="ARBA00022801"/>
    </source>
</evidence>
<dbReference type="GO" id="GO:0005975">
    <property type="term" value="P:carbohydrate metabolic process"/>
    <property type="evidence" value="ECO:0007669"/>
    <property type="project" value="InterPro"/>
</dbReference>
<evidence type="ECO:0000259" key="7">
    <source>
        <dbReference type="Pfam" id="PF01055"/>
    </source>
</evidence>
<evidence type="ECO:0000256" key="5">
    <source>
        <dbReference type="ARBA" id="ARBA00023295"/>
    </source>
</evidence>
<keyword evidence="5 6" id="KW-0326">Glycosidase</keyword>